<dbReference type="AlphaFoldDB" id="X0TGI1"/>
<reference evidence="1" key="1">
    <citation type="journal article" date="2014" name="Front. Microbiol.">
        <title>High frequency of phylogenetically diverse reductive dehalogenase-homologous genes in deep subseafloor sedimentary metagenomes.</title>
        <authorList>
            <person name="Kawai M."/>
            <person name="Futagami T."/>
            <person name="Toyoda A."/>
            <person name="Takaki Y."/>
            <person name="Nishi S."/>
            <person name="Hori S."/>
            <person name="Arai W."/>
            <person name="Tsubouchi T."/>
            <person name="Morono Y."/>
            <person name="Uchiyama I."/>
            <person name="Ito T."/>
            <person name="Fujiyama A."/>
            <person name="Inagaki F."/>
            <person name="Takami H."/>
        </authorList>
    </citation>
    <scope>NUCLEOTIDE SEQUENCE</scope>
    <source>
        <strain evidence="1">Expedition CK06-06</strain>
    </source>
</reference>
<gene>
    <name evidence="1" type="ORF">S01H1_25080</name>
</gene>
<evidence type="ECO:0000313" key="1">
    <source>
        <dbReference type="EMBL" id="GAF87242.1"/>
    </source>
</evidence>
<name>X0TGI1_9ZZZZ</name>
<proteinExistence type="predicted"/>
<sequence length="92" mass="9741">IKTQLIKQAGIDTVTFHFRGWAWSGAPVVRVAIGGQSGTLTGTATTSPTWNTGGTVNISSLTDTTLYDVSIDFRGTAFDYNYMSSIIAFGSA</sequence>
<feature type="non-terminal residue" evidence="1">
    <location>
        <position position="1"/>
    </location>
</feature>
<comment type="caution">
    <text evidence="1">The sequence shown here is derived from an EMBL/GenBank/DDBJ whole genome shotgun (WGS) entry which is preliminary data.</text>
</comment>
<organism evidence="1">
    <name type="scientific">marine sediment metagenome</name>
    <dbReference type="NCBI Taxonomy" id="412755"/>
    <lineage>
        <taxon>unclassified sequences</taxon>
        <taxon>metagenomes</taxon>
        <taxon>ecological metagenomes</taxon>
    </lineage>
</organism>
<protein>
    <submittedName>
        <fullName evidence="1">Uncharacterized protein</fullName>
    </submittedName>
</protein>
<dbReference type="EMBL" id="BARS01015114">
    <property type="protein sequence ID" value="GAF87242.1"/>
    <property type="molecule type" value="Genomic_DNA"/>
</dbReference>
<accession>X0TGI1</accession>